<evidence type="ECO:0000313" key="4">
    <source>
        <dbReference type="EMBL" id="CAH9064013.1"/>
    </source>
</evidence>
<evidence type="ECO:0000256" key="2">
    <source>
        <dbReference type="ARBA" id="ARBA00022840"/>
    </source>
</evidence>
<gene>
    <name evidence="4" type="primary">btuD_2</name>
    <name evidence="4" type="ORF">PSECIP111951_03025</name>
</gene>
<dbReference type="SUPFAM" id="SSF52540">
    <property type="entry name" value="P-loop containing nucleoside triphosphate hydrolases"/>
    <property type="match status" value="1"/>
</dbReference>
<sequence length="198" mass="22133">MIDVIKLHKQFANKRVFHNYTNQFMEPKCCILGENGLGKTTLFTLIAGLDPYYTGDILLAGKRVTALQDYVALGCDKIPFPDFLTARQILSMTSKSWVCDMPLTLAKAFGFEPFLDTLVKDLSSGNNKKLQLLNAIMRNTPYLILDEPSAALDQHGVEVLCHWLQSFSGHVLISSHEPQPFLDVGFVTQHLFSTEPVA</sequence>
<comment type="caution">
    <text evidence="4">The sequence shown here is derived from an EMBL/GenBank/DDBJ whole genome shotgun (WGS) entry which is preliminary data.</text>
</comment>
<evidence type="ECO:0000256" key="1">
    <source>
        <dbReference type="ARBA" id="ARBA00022741"/>
    </source>
</evidence>
<dbReference type="RefSeq" id="WP_261594322.1">
    <property type="nucleotide sequence ID" value="NZ_CAMAPD010000015.1"/>
</dbReference>
<organism evidence="4 5">
    <name type="scientific">Pseudoalteromonas holothuriae</name>
    <dbReference type="NCBI Taxonomy" id="2963714"/>
    <lineage>
        <taxon>Bacteria</taxon>
        <taxon>Pseudomonadati</taxon>
        <taxon>Pseudomonadota</taxon>
        <taxon>Gammaproteobacteria</taxon>
        <taxon>Alteromonadales</taxon>
        <taxon>Pseudoalteromonadaceae</taxon>
        <taxon>Pseudoalteromonas</taxon>
    </lineage>
</organism>
<dbReference type="Pfam" id="PF00005">
    <property type="entry name" value="ABC_tran"/>
    <property type="match status" value="1"/>
</dbReference>
<evidence type="ECO:0000313" key="5">
    <source>
        <dbReference type="Proteomes" id="UP001152485"/>
    </source>
</evidence>
<dbReference type="Gene3D" id="3.40.50.300">
    <property type="entry name" value="P-loop containing nucleotide triphosphate hydrolases"/>
    <property type="match status" value="1"/>
</dbReference>
<keyword evidence="1" id="KW-0547">Nucleotide-binding</keyword>
<dbReference type="InterPro" id="IPR027417">
    <property type="entry name" value="P-loop_NTPase"/>
</dbReference>
<dbReference type="GO" id="GO:0005524">
    <property type="term" value="F:ATP binding"/>
    <property type="evidence" value="ECO:0007669"/>
    <property type="project" value="UniProtKB-KW"/>
</dbReference>
<dbReference type="InterPro" id="IPR003439">
    <property type="entry name" value="ABC_transporter-like_ATP-bd"/>
</dbReference>
<reference evidence="4 5" key="1">
    <citation type="submission" date="2022-07" db="EMBL/GenBank/DDBJ databases">
        <authorList>
            <person name="Criscuolo A."/>
        </authorList>
    </citation>
    <scope>NUCLEOTIDE SEQUENCE [LARGE SCALE GENOMIC DNA]</scope>
    <source>
        <strain evidence="5">CIP 111951</strain>
    </source>
</reference>
<dbReference type="PANTHER" id="PTHR43158:SF2">
    <property type="entry name" value="SKFA PEPTIDE EXPORT ATP-BINDING PROTEIN SKFE"/>
    <property type="match status" value="1"/>
</dbReference>
<keyword evidence="2 4" id="KW-0067">ATP-binding</keyword>
<name>A0ABM9GL23_9GAMM</name>
<proteinExistence type="predicted"/>
<protein>
    <submittedName>
        <fullName evidence="4">Vitamin B12 import ATP-binding protein BtuD</fullName>
    </submittedName>
</protein>
<evidence type="ECO:0000259" key="3">
    <source>
        <dbReference type="Pfam" id="PF00005"/>
    </source>
</evidence>
<dbReference type="Proteomes" id="UP001152485">
    <property type="component" value="Unassembled WGS sequence"/>
</dbReference>
<dbReference type="EMBL" id="CAMAPD010000015">
    <property type="protein sequence ID" value="CAH9064013.1"/>
    <property type="molecule type" value="Genomic_DNA"/>
</dbReference>
<feature type="domain" description="ABC transporter" evidence="3">
    <location>
        <begin position="29"/>
        <end position="149"/>
    </location>
</feature>
<dbReference type="PANTHER" id="PTHR43158">
    <property type="entry name" value="SKFA PEPTIDE EXPORT ATP-BINDING PROTEIN SKFE"/>
    <property type="match status" value="1"/>
</dbReference>
<accession>A0ABM9GL23</accession>